<comment type="catalytic activity">
    <reaction evidence="6">
        <text>a 1,2-diacyl-sn-glycero-3-phosphoethanolamine(in) = a 1,2-diacyl-sn-glycero-3-phosphoethanolamine(out)</text>
        <dbReference type="Rhea" id="RHEA:38895"/>
        <dbReference type="ChEBI" id="CHEBI:64612"/>
    </reaction>
</comment>
<evidence type="ECO:0000313" key="17">
    <source>
        <dbReference type="Proteomes" id="UP001642483"/>
    </source>
</evidence>
<evidence type="ECO:0000256" key="10">
    <source>
        <dbReference type="ARBA" id="ARBA00040905"/>
    </source>
</evidence>
<accession>A0ABP0GWG1</accession>
<evidence type="ECO:0000256" key="14">
    <source>
        <dbReference type="ARBA" id="ARBA00093208"/>
    </source>
</evidence>
<dbReference type="Proteomes" id="UP001642483">
    <property type="component" value="Unassembled WGS sequence"/>
</dbReference>
<evidence type="ECO:0000313" key="16">
    <source>
        <dbReference type="EMBL" id="CAK8695987.1"/>
    </source>
</evidence>
<evidence type="ECO:0000256" key="9">
    <source>
        <dbReference type="ARBA" id="ARBA00036810"/>
    </source>
</evidence>
<evidence type="ECO:0000256" key="1">
    <source>
        <dbReference type="ARBA" id="ARBA00004141"/>
    </source>
</evidence>
<dbReference type="PANTHER" id="PTHR21347">
    <property type="entry name" value="CLEFT LIP AND PALATE ASSOCIATED TRANSMEMBRANE PROTEIN-RELATED"/>
    <property type="match status" value="1"/>
</dbReference>
<organism evidence="16 17">
    <name type="scientific">Clavelina lepadiformis</name>
    <name type="common">Light-bulb sea squirt</name>
    <name type="synonym">Ascidia lepadiformis</name>
    <dbReference type="NCBI Taxonomy" id="159417"/>
    <lineage>
        <taxon>Eukaryota</taxon>
        <taxon>Metazoa</taxon>
        <taxon>Chordata</taxon>
        <taxon>Tunicata</taxon>
        <taxon>Ascidiacea</taxon>
        <taxon>Aplousobranchia</taxon>
        <taxon>Clavelinidae</taxon>
        <taxon>Clavelina</taxon>
    </lineage>
</organism>
<evidence type="ECO:0000256" key="11">
    <source>
        <dbReference type="ARBA" id="ARBA00042320"/>
    </source>
</evidence>
<comment type="catalytic activity">
    <reaction evidence="14">
        <text>a 6-(alpha-D-glucosaminyl)-1-(1,2-diacyl-sn-glycero-3-phospho)-1D-myo-inositol(in) = a 6-(alpha-D-glucosaminyl)-1-(1,2-diacyl-sn-glycero-3-phospho)-1D-myo-inositol(out)</text>
        <dbReference type="Rhea" id="RHEA:71491"/>
        <dbReference type="ChEBI" id="CHEBI:57997"/>
    </reaction>
</comment>
<evidence type="ECO:0000256" key="6">
    <source>
        <dbReference type="ARBA" id="ARBA00024615"/>
    </source>
</evidence>
<comment type="similarity">
    <text evidence="2">Belongs to the CLPTM1 family.</text>
</comment>
<protein>
    <recommendedName>
        <fullName evidence="10">Lipid scramblase CLPTM1L</fullName>
    </recommendedName>
    <alternativeName>
        <fullName evidence="12">Cisplatin resistance-related protein 9</fullName>
    </alternativeName>
    <alternativeName>
        <fullName evidence="11">Cleft lip and palate transmembrane protein 1-like protein</fullName>
    </alternativeName>
</protein>
<feature type="transmembrane region" description="Helical" evidence="15">
    <location>
        <begin position="306"/>
        <end position="330"/>
    </location>
</feature>
<feature type="transmembrane region" description="Helical" evidence="15">
    <location>
        <begin position="417"/>
        <end position="438"/>
    </location>
</feature>
<dbReference type="PANTHER" id="PTHR21347:SF0">
    <property type="entry name" value="LIPID SCRAMBLASE CLPTM1L"/>
    <property type="match status" value="1"/>
</dbReference>
<evidence type="ECO:0000256" key="4">
    <source>
        <dbReference type="ARBA" id="ARBA00022989"/>
    </source>
</evidence>
<keyword evidence="4 15" id="KW-1133">Transmembrane helix</keyword>
<feature type="transmembrane region" description="Helical" evidence="15">
    <location>
        <begin position="273"/>
        <end position="294"/>
    </location>
</feature>
<comment type="function">
    <text evidence="13">Scramblase that mediates the translocation of glucosaminylphosphatidylinositol (alpha-D-GlcN-(1-6)-(1,2-diacyl-sn-glycero-3-phospho)-1D-myo-inositol, GlcN-PI) across the endoplasmic reticulum (ER) membrane, from the cytosolic leaflet to the luminal leaflet of the ER membrane, where it participates in the biosynthesis of glycosylphosphatidylinositol (GPI). GPI is a lipid glycoconjugate involved in post-translational modification of proteins. Can also translocate 1,2-diacyl-sn-glycero-3-phospho-(1D-myo-inositol) (phosphatidylinositol or PI), as well as several other phospholipids (1,2-diacyl-sn-glycero-3-phosphocholine, 1,2-diacyl-sn-glycero-3-phosphoethanolamine), and N-acetylglucosaminylphosphatidylinositol (GlcNAc-PI) in vitro.</text>
</comment>
<evidence type="ECO:0000256" key="7">
    <source>
        <dbReference type="ARBA" id="ARBA00024631"/>
    </source>
</evidence>
<name>A0ABP0GWG1_CLALP</name>
<keyword evidence="17" id="KW-1185">Reference proteome</keyword>
<gene>
    <name evidence="16" type="ORF">CVLEPA_LOCUS29184</name>
</gene>
<keyword evidence="5 15" id="KW-0472">Membrane</keyword>
<evidence type="ECO:0000256" key="8">
    <source>
        <dbReference type="ARBA" id="ARBA00035895"/>
    </source>
</evidence>
<dbReference type="Pfam" id="PF05602">
    <property type="entry name" value="CLPTM1"/>
    <property type="match status" value="1"/>
</dbReference>
<comment type="catalytic activity">
    <reaction evidence="8">
        <text>a 1,2-diacyl-sn-glycero-3-phospho-(1D-myo-inositol)(in) = a 1,2-diacyl-sn-glycero-3-phospho-(1D-myo-inositol)(out)</text>
        <dbReference type="Rhea" id="RHEA:38691"/>
        <dbReference type="ChEBI" id="CHEBI:57880"/>
    </reaction>
</comment>
<evidence type="ECO:0000256" key="12">
    <source>
        <dbReference type="ARBA" id="ARBA00043155"/>
    </source>
</evidence>
<feature type="transmembrane region" description="Helical" evidence="15">
    <location>
        <begin position="336"/>
        <end position="354"/>
    </location>
</feature>
<keyword evidence="3 15" id="KW-0812">Transmembrane</keyword>
<comment type="subcellular location">
    <subcellularLocation>
        <location evidence="1">Membrane</location>
        <topology evidence="1">Multi-pass membrane protein</topology>
    </subcellularLocation>
</comment>
<evidence type="ECO:0000256" key="13">
    <source>
        <dbReference type="ARBA" id="ARBA00045827"/>
    </source>
</evidence>
<sequence length="524" mass="61098">MKLFSFTTLLVVLLVAYLINAIWTIYHLWNPESCQPNDKNCLWSHIHKRKDIAWNMKAYVTPKKEFSPSSSTLIWTWKNINFEEDKTKLLNVTLPPETANNGSLFLYMFLYPKGDSAFSGQNSFRITTAITEYQIPVSFFKLMNNDTSEETRKAEKVPTTHWRPSILLYVMTENFLFSARSVPSEFMHLLRVTPQHEYLPIFCVDEMSHKKSDLKHITKGTKEIGLEIVYSPIGVGKLRFWLTMTASMQAMKNLGFSDSDLDDIKGIFTDTNLIFLGLTIVVSVFHLLFDFLAFKNDINYWKKRKTMAGLSFHTVVYRCVSTIIIFFYLFDQKTSFLVLIPAGVGSVIEIWKVTKALKVTVEWSGWKPNVSFGTSSDMEKTTKDFDQQAIKYLSYVLYPLCIGAAVYSLFYVPHKSWYSWIVQSLVNGVYAFGFLFMLPQLFINYKLKSVAHLPWRAFMYKAFNTFIDDIFAFIIKMPTSHRLACFRDDIVFFCYLYQLWLYPVDKTRPNEYGISYEDEHEKKD</sequence>
<dbReference type="InterPro" id="IPR008429">
    <property type="entry name" value="CLPTM1"/>
</dbReference>
<comment type="catalytic activity">
    <reaction evidence="9">
        <text>6-(alpha-D-glucosaminyl)-(1-octadecanoyl,2-(9Z)-octadecenoyl-sn-glycero-3-phospho)-1D-myo-inositol(in) = 6-(alpha-D-glucosaminyl)-(1-octadecanoyl,2-(9Z)-octadecenoyl-sn-glycero-3-phospho)-1D-myo-inositol(out)</text>
        <dbReference type="Rhea" id="RHEA:71495"/>
        <dbReference type="ChEBI" id="CHEBI:190691"/>
    </reaction>
</comment>
<dbReference type="EMBL" id="CAWYQH010000152">
    <property type="protein sequence ID" value="CAK8695987.1"/>
    <property type="molecule type" value="Genomic_DNA"/>
</dbReference>
<evidence type="ECO:0000256" key="15">
    <source>
        <dbReference type="SAM" id="Phobius"/>
    </source>
</evidence>
<reference evidence="16 17" key="1">
    <citation type="submission" date="2024-02" db="EMBL/GenBank/DDBJ databases">
        <authorList>
            <person name="Daric V."/>
            <person name="Darras S."/>
        </authorList>
    </citation>
    <scope>NUCLEOTIDE SEQUENCE [LARGE SCALE GENOMIC DNA]</scope>
</reference>
<evidence type="ECO:0000256" key="5">
    <source>
        <dbReference type="ARBA" id="ARBA00023136"/>
    </source>
</evidence>
<comment type="caution">
    <text evidence="16">The sequence shown here is derived from an EMBL/GenBank/DDBJ whole genome shotgun (WGS) entry which is preliminary data.</text>
</comment>
<feature type="transmembrane region" description="Helical" evidence="15">
    <location>
        <begin position="392"/>
        <end position="411"/>
    </location>
</feature>
<comment type="catalytic activity">
    <reaction evidence="7">
        <text>a 1,2-diacyl-sn-glycero-3-phosphocholine(in) = a 1,2-diacyl-sn-glycero-3-phosphocholine(out)</text>
        <dbReference type="Rhea" id="RHEA:38571"/>
        <dbReference type="ChEBI" id="CHEBI:57643"/>
    </reaction>
</comment>
<evidence type="ECO:0000256" key="3">
    <source>
        <dbReference type="ARBA" id="ARBA00022692"/>
    </source>
</evidence>
<proteinExistence type="inferred from homology"/>
<evidence type="ECO:0000256" key="2">
    <source>
        <dbReference type="ARBA" id="ARBA00009310"/>
    </source>
</evidence>